<dbReference type="AlphaFoldDB" id="A0A0L0HCA1"/>
<gene>
    <name evidence="2" type="ORF">SPPG_06210</name>
</gene>
<dbReference type="Proteomes" id="UP000053201">
    <property type="component" value="Unassembled WGS sequence"/>
</dbReference>
<sequence length="150" mass="16579">MSVHKPHGNIIPISDPHAKTHLCQATHVPLPPGTGIVNEDENTSTACGDDNVLRDPFRDGEDPKEENEAAKKWDGHNWTWVSGNHLHHLPDPKPSDLPVLGKEDTTPDTDPENIVARSRGENEQQEWVKGMDQDEIVYVEEPDGTADLTG</sequence>
<feature type="region of interest" description="Disordered" evidence="1">
    <location>
        <begin position="40"/>
        <end position="70"/>
    </location>
</feature>
<accession>A0A0L0HCA1</accession>
<dbReference type="InParanoid" id="A0A0L0HCA1"/>
<name>A0A0L0HCA1_SPIPD</name>
<evidence type="ECO:0000256" key="1">
    <source>
        <dbReference type="SAM" id="MobiDB-lite"/>
    </source>
</evidence>
<keyword evidence="3" id="KW-1185">Reference proteome</keyword>
<feature type="region of interest" description="Disordered" evidence="1">
    <location>
        <begin position="89"/>
        <end position="127"/>
    </location>
</feature>
<evidence type="ECO:0000313" key="3">
    <source>
        <dbReference type="Proteomes" id="UP000053201"/>
    </source>
</evidence>
<feature type="compositionally biased region" description="Basic and acidic residues" evidence="1">
    <location>
        <begin position="51"/>
        <end position="70"/>
    </location>
</feature>
<dbReference type="OrthoDB" id="10282179at2759"/>
<dbReference type="RefSeq" id="XP_016606554.1">
    <property type="nucleotide sequence ID" value="XM_016754415.1"/>
</dbReference>
<dbReference type="EMBL" id="KQ257460">
    <property type="protein sequence ID" value="KNC98514.1"/>
    <property type="molecule type" value="Genomic_DNA"/>
</dbReference>
<reference evidence="2 3" key="1">
    <citation type="submission" date="2009-08" db="EMBL/GenBank/DDBJ databases">
        <title>The Genome Sequence of Spizellomyces punctatus strain DAOM BR117.</title>
        <authorList>
            <consortium name="The Broad Institute Genome Sequencing Platform"/>
            <person name="Russ C."/>
            <person name="Cuomo C."/>
            <person name="Shea T."/>
            <person name="Young S.K."/>
            <person name="Zeng Q."/>
            <person name="Koehrsen M."/>
            <person name="Haas B."/>
            <person name="Borodovsky M."/>
            <person name="Guigo R."/>
            <person name="Alvarado L."/>
            <person name="Berlin A."/>
            <person name="Bochicchio J."/>
            <person name="Borenstein D."/>
            <person name="Chapman S."/>
            <person name="Chen Z."/>
            <person name="Engels R."/>
            <person name="Freedman E."/>
            <person name="Gellesch M."/>
            <person name="Goldberg J."/>
            <person name="Griggs A."/>
            <person name="Gujja S."/>
            <person name="Heiman D."/>
            <person name="Hepburn T."/>
            <person name="Howarth C."/>
            <person name="Jen D."/>
            <person name="Larson L."/>
            <person name="Lewis B."/>
            <person name="Mehta T."/>
            <person name="Park D."/>
            <person name="Pearson M."/>
            <person name="Roberts A."/>
            <person name="Saif S."/>
            <person name="Shenoy N."/>
            <person name="Sisk P."/>
            <person name="Stolte C."/>
            <person name="Sykes S."/>
            <person name="Thomson T."/>
            <person name="Walk T."/>
            <person name="White J."/>
            <person name="Yandava C."/>
            <person name="Burger G."/>
            <person name="Gray M.W."/>
            <person name="Holland P.W.H."/>
            <person name="King N."/>
            <person name="Lang F.B.F."/>
            <person name="Roger A.J."/>
            <person name="Ruiz-Trillo I."/>
            <person name="Lander E."/>
            <person name="Nusbaum C."/>
        </authorList>
    </citation>
    <scope>NUCLEOTIDE SEQUENCE [LARGE SCALE GENOMIC DNA]</scope>
    <source>
        <strain evidence="2 3">DAOM BR117</strain>
    </source>
</reference>
<proteinExistence type="predicted"/>
<protein>
    <submittedName>
        <fullName evidence="2">Uncharacterized protein</fullName>
    </submittedName>
</protein>
<evidence type="ECO:0000313" key="2">
    <source>
        <dbReference type="EMBL" id="KNC98514.1"/>
    </source>
</evidence>
<organism evidence="2 3">
    <name type="scientific">Spizellomyces punctatus (strain DAOM BR117)</name>
    <dbReference type="NCBI Taxonomy" id="645134"/>
    <lineage>
        <taxon>Eukaryota</taxon>
        <taxon>Fungi</taxon>
        <taxon>Fungi incertae sedis</taxon>
        <taxon>Chytridiomycota</taxon>
        <taxon>Chytridiomycota incertae sedis</taxon>
        <taxon>Chytridiomycetes</taxon>
        <taxon>Spizellomycetales</taxon>
        <taxon>Spizellomycetaceae</taxon>
        <taxon>Spizellomyces</taxon>
    </lineage>
</organism>
<dbReference type="GeneID" id="27689533"/>
<dbReference type="VEuPathDB" id="FungiDB:SPPG_06210"/>